<dbReference type="AlphaFoldDB" id="A0A0E9TEC4"/>
<evidence type="ECO:0000256" key="1">
    <source>
        <dbReference type="SAM" id="Phobius"/>
    </source>
</evidence>
<accession>A0A0E9TEC4</accession>
<reference evidence="2" key="1">
    <citation type="submission" date="2014-11" db="EMBL/GenBank/DDBJ databases">
        <authorList>
            <person name="Amaro Gonzalez C."/>
        </authorList>
    </citation>
    <scope>NUCLEOTIDE SEQUENCE</scope>
</reference>
<organism evidence="2">
    <name type="scientific">Anguilla anguilla</name>
    <name type="common">European freshwater eel</name>
    <name type="synonym">Muraena anguilla</name>
    <dbReference type="NCBI Taxonomy" id="7936"/>
    <lineage>
        <taxon>Eukaryota</taxon>
        <taxon>Metazoa</taxon>
        <taxon>Chordata</taxon>
        <taxon>Craniata</taxon>
        <taxon>Vertebrata</taxon>
        <taxon>Euteleostomi</taxon>
        <taxon>Actinopterygii</taxon>
        <taxon>Neopterygii</taxon>
        <taxon>Teleostei</taxon>
        <taxon>Anguilliformes</taxon>
        <taxon>Anguillidae</taxon>
        <taxon>Anguilla</taxon>
    </lineage>
</organism>
<keyword evidence="1" id="KW-0812">Transmembrane</keyword>
<evidence type="ECO:0000313" key="2">
    <source>
        <dbReference type="EMBL" id="JAH52039.1"/>
    </source>
</evidence>
<proteinExistence type="predicted"/>
<feature type="transmembrane region" description="Helical" evidence="1">
    <location>
        <begin position="6"/>
        <end position="28"/>
    </location>
</feature>
<keyword evidence="1" id="KW-0472">Membrane</keyword>
<keyword evidence="1" id="KW-1133">Transmembrane helix</keyword>
<name>A0A0E9TEC4_ANGAN</name>
<reference evidence="2" key="2">
    <citation type="journal article" date="2015" name="Fish Shellfish Immunol.">
        <title>Early steps in the European eel (Anguilla anguilla)-Vibrio vulnificus interaction in the gills: Role of the RtxA13 toxin.</title>
        <authorList>
            <person name="Callol A."/>
            <person name="Pajuelo D."/>
            <person name="Ebbesson L."/>
            <person name="Teles M."/>
            <person name="MacKenzie S."/>
            <person name="Amaro C."/>
        </authorList>
    </citation>
    <scope>NUCLEOTIDE SEQUENCE</scope>
</reference>
<dbReference type="EMBL" id="GBXM01056538">
    <property type="protein sequence ID" value="JAH52039.1"/>
    <property type="molecule type" value="Transcribed_RNA"/>
</dbReference>
<sequence length="56" mass="6273">MAVGCIVIHFMLIIFNCLPLVAFQSLVLSSHLCCIEMHSRNESSWSSQVTTSVLYI</sequence>
<protein>
    <submittedName>
        <fullName evidence="2">Uncharacterized protein</fullName>
    </submittedName>
</protein>